<accession>A0A9X2Q5P0</accession>
<dbReference type="Proteomes" id="UP001155057">
    <property type="component" value="Unassembled WGS sequence"/>
</dbReference>
<reference evidence="2" key="1">
    <citation type="submission" date="2022-08" db="EMBL/GenBank/DDBJ databases">
        <title>Genomic Encyclopedia of Type Strains, Phase V (KMG-V): Genome sequencing to study the core and pangenomes of soil and plant-associated prokaryotes.</title>
        <authorList>
            <person name="Whitman W."/>
        </authorList>
    </citation>
    <scope>NUCLEOTIDE SEQUENCE</scope>
    <source>
        <strain evidence="2">SP3049</strain>
    </source>
</reference>
<name>A0A9X2Q5P0_9BACT</name>
<dbReference type="PANTHER" id="PTHR13696">
    <property type="entry name" value="P-LOOP CONTAINING NUCLEOSIDE TRIPHOSPHATE HYDROLASE"/>
    <property type="match status" value="1"/>
</dbReference>
<evidence type="ECO:0000259" key="1">
    <source>
        <dbReference type="Pfam" id="PF01656"/>
    </source>
</evidence>
<dbReference type="InterPro" id="IPR027417">
    <property type="entry name" value="P-loop_NTPase"/>
</dbReference>
<dbReference type="InterPro" id="IPR050678">
    <property type="entry name" value="DNA_Partitioning_ATPase"/>
</dbReference>
<sequence>MPDRPSTDALVIAVQNPKGGCGKTTIAVNLARAVQLDGFDVVILDTDEQGSARDWRARSPSDYDGPRVERATSAGKLGHLVERHAKGADAVVIDGSARLGKHTGAVVAVADVLLIPVQPSALDLWGTVEFMDTVEEAAEELPIRPAFVASRRDPRTNLSEQISDALQVYDFPVLQGTAQRVAYAYSVQDGRTVLDGYDDKAAGEVRQLLEETAEIAAQ</sequence>
<dbReference type="RefSeq" id="WP_259124733.1">
    <property type="nucleotide sequence ID" value="NZ_JANUAE010000027.1"/>
</dbReference>
<dbReference type="CDD" id="cd02042">
    <property type="entry name" value="ParAB_family"/>
    <property type="match status" value="1"/>
</dbReference>
<proteinExistence type="predicted"/>
<dbReference type="AlphaFoldDB" id="A0A9X2Q5P0"/>
<dbReference type="NCBIfam" id="NF041546">
    <property type="entry name" value="ParA_partition"/>
    <property type="match status" value="1"/>
</dbReference>
<feature type="domain" description="CobQ/CobB/MinD/ParA nucleotide binding" evidence="1">
    <location>
        <begin position="12"/>
        <end position="184"/>
    </location>
</feature>
<gene>
    <name evidence="2" type="ORF">GGP61_003737</name>
</gene>
<evidence type="ECO:0000313" key="3">
    <source>
        <dbReference type="Proteomes" id="UP001155057"/>
    </source>
</evidence>
<dbReference type="InterPro" id="IPR048089">
    <property type="entry name" value="McdA"/>
</dbReference>
<dbReference type="InterPro" id="IPR002586">
    <property type="entry name" value="CobQ/CobB/MinD/ParA_Nub-bd_dom"/>
</dbReference>
<dbReference type="PIRSF" id="PIRSF009320">
    <property type="entry name" value="Nuc_binding_HP_1000"/>
    <property type="match status" value="1"/>
</dbReference>
<protein>
    <submittedName>
        <fullName evidence="2">Chromosome partitioning protein</fullName>
    </submittedName>
</protein>
<dbReference type="EMBL" id="JANUAE010000027">
    <property type="protein sequence ID" value="MCS3712099.1"/>
    <property type="molecule type" value="Genomic_DNA"/>
</dbReference>
<dbReference type="SUPFAM" id="SSF52540">
    <property type="entry name" value="P-loop containing nucleoside triphosphate hydrolases"/>
    <property type="match status" value="1"/>
</dbReference>
<dbReference type="Pfam" id="PF01656">
    <property type="entry name" value="CbiA"/>
    <property type="match status" value="1"/>
</dbReference>
<dbReference type="PANTHER" id="PTHR13696:SF96">
    <property type="entry name" value="COBQ_COBB_MIND_PARA NUCLEOTIDE BINDING DOMAIN-CONTAINING PROTEIN"/>
    <property type="match status" value="1"/>
</dbReference>
<dbReference type="Gene3D" id="3.40.50.300">
    <property type="entry name" value="P-loop containing nucleotide triphosphate hydrolases"/>
    <property type="match status" value="1"/>
</dbReference>
<organism evidence="2 3">
    <name type="scientific">Salinibacter ruber</name>
    <dbReference type="NCBI Taxonomy" id="146919"/>
    <lineage>
        <taxon>Bacteria</taxon>
        <taxon>Pseudomonadati</taxon>
        <taxon>Rhodothermota</taxon>
        <taxon>Rhodothermia</taxon>
        <taxon>Rhodothermales</taxon>
        <taxon>Salinibacteraceae</taxon>
        <taxon>Salinibacter</taxon>
    </lineage>
</organism>
<comment type="caution">
    <text evidence="2">The sequence shown here is derived from an EMBL/GenBank/DDBJ whole genome shotgun (WGS) entry which is preliminary data.</text>
</comment>
<evidence type="ECO:0000313" key="2">
    <source>
        <dbReference type="EMBL" id="MCS3712099.1"/>
    </source>
</evidence>